<dbReference type="PANTHER" id="PTHR37385">
    <property type="entry name" value="PROTEIN LOW PSII ACCUMULATION 2, CHLOROPLASTIC"/>
    <property type="match status" value="1"/>
</dbReference>
<organism evidence="3 4">
    <name type="scientific">Tagetes erecta</name>
    <name type="common">African marigold</name>
    <dbReference type="NCBI Taxonomy" id="13708"/>
    <lineage>
        <taxon>Eukaryota</taxon>
        <taxon>Viridiplantae</taxon>
        <taxon>Streptophyta</taxon>
        <taxon>Embryophyta</taxon>
        <taxon>Tracheophyta</taxon>
        <taxon>Spermatophyta</taxon>
        <taxon>Magnoliopsida</taxon>
        <taxon>eudicotyledons</taxon>
        <taxon>Gunneridae</taxon>
        <taxon>Pentapetalae</taxon>
        <taxon>asterids</taxon>
        <taxon>campanulids</taxon>
        <taxon>Asterales</taxon>
        <taxon>Asteraceae</taxon>
        <taxon>Asteroideae</taxon>
        <taxon>Heliantheae alliance</taxon>
        <taxon>Tageteae</taxon>
        <taxon>Tagetes</taxon>
    </lineage>
</organism>
<keyword evidence="2" id="KW-0472">Membrane</keyword>
<name>A0AAD8K2V3_TARER</name>
<dbReference type="AlphaFoldDB" id="A0AAD8K2V3"/>
<dbReference type="InterPro" id="IPR038789">
    <property type="entry name" value="LPA2-like"/>
</dbReference>
<sequence>MAIILPSSSLFITCSHKSHRHLPHRTAIKAQNSSSSSSSSSPESSESINETSSTAPNSATTPLGFGSSSTSSPEKKQKGKKERSRIIRRQPVETPKFVSQQKEQGVSNEQGANERAFLLAWLGLGSIIIVEGIALAASGFLPEEWDALFVKYLYPSFTPTVFLFVAGTVVYGVLKYLENEKPNSSS</sequence>
<dbReference type="GO" id="GO:0009507">
    <property type="term" value="C:chloroplast"/>
    <property type="evidence" value="ECO:0007669"/>
    <property type="project" value="TreeGrafter"/>
</dbReference>
<evidence type="ECO:0008006" key="5">
    <source>
        <dbReference type="Google" id="ProtNLM"/>
    </source>
</evidence>
<gene>
    <name evidence="3" type="ORF">QVD17_31140</name>
</gene>
<keyword evidence="2" id="KW-1133">Transmembrane helix</keyword>
<feature type="transmembrane region" description="Helical" evidence="2">
    <location>
        <begin position="117"/>
        <end position="140"/>
    </location>
</feature>
<accession>A0AAD8K2V3</accession>
<evidence type="ECO:0000256" key="1">
    <source>
        <dbReference type="SAM" id="MobiDB-lite"/>
    </source>
</evidence>
<dbReference type="EMBL" id="JAUHHV010000008">
    <property type="protein sequence ID" value="KAK1415359.1"/>
    <property type="molecule type" value="Genomic_DNA"/>
</dbReference>
<evidence type="ECO:0000313" key="3">
    <source>
        <dbReference type="EMBL" id="KAK1415359.1"/>
    </source>
</evidence>
<feature type="transmembrane region" description="Helical" evidence="2">
    <location>
        <begin position="152"/>
        <end position="174"/>
    </location>
</feature>
<proteinExistence type="predicted"/>
<keyword evidence="2" id="KW-0812">Transmembrane</keyword>
<evidence type="ECO:0000313" key="4">
    <source>
        <dbReference type="Proteomes" id="UP001229421"/>
    </source>
</evidence>
<reference evidence="3" key="1">
    <citation type="journal article" date="2023" name="bioRxiv">
        <title>Improved chromosome-level genome assembly for marigold (Tagetes erecta).</title>
        <authorList>
            <person name="Jiang F."/>
            <person name="Yuan L."/>
            <person name="Wang S."/>
            <person name="Wang H."/>
            <person name="Xu D."/>
            <person name="Wang A."/>
            <person name="Fan W."/>
        </authorList>
    </citation>
    <scope>NUCLEOTIDE SEQUENCE</scope>
    <source>
        <strain evidence="3">WSJ</strain>
        <tissue evidence="3">Leaf</tissue>
    </source>
</reference>
<feature type="compositionally biased region" description="Basic residues" evidence="1">
    <location>
        <begin position="77"/>
        <end position="88"/>
    </location>
</feature>
<dbReference type="PANTHER" id="PTHR37385:SF2">
    <property type="entry name" value="PROTEIN LPA2"/>
    <property type="match status" value="1"/>
</dbReference>
<feature type="compositionally biased region" description="Polar residues" evidence="1">
    <location>
        <begin position="97"/>
        <end position="109"/>
    </location>
</feature>
<feature type="region of interest" description="Disordered" evidence="1">
    <location>
        <begin position="27"/>
        <end position="109"/>
    </location>
</feature>
<protein>
    <recommendedName>
        <fullName evidence="5">Protein LOW PSII ACCUMULATION 2, chloroplastic</fullName>
    </recommendedName>
</protein>
<keyword evidence="4" id="KW-1185">Reference proteome</keyword>
<comment type="caution">
    <text evidence="3">The sequence shown here is derived from an EMBL/GenBank/DDBJ whole genome shotgun (WGS) entry which is preliminary data.</text>
</comment>
<feature type="compositionally biased region" description="Low complexity" evidence="1">
    <location>
        <begin position="33"/>
        <end position="62"/>
    </location>
</feature>
<dbReference type="Proteomes" id="UP001229421">
    <property type="component" value="Unassembled WGS sequence"/>
</dbReference>
<evidence type="ECO:0000256" key="2">
    <source>
        <dbReference type="SAM" id="Phobius"/>
    </source>
</evidence>